<evidence type="ECO:0000313" key="2">
    <source>
        <dbReference type="Proteomes" id="UP001500748"/>
    </source>
</evidence>
<reference evidence="2" key="1">
    <citation type="journal article" date="2019" name="Int. J. Syst. Evol. Microbiol.">
        <title>The Global Catalogue of Microorganisms (GCM) 10K type strain sequencing project: providing services to taxonomists for standard genome sequencing and annotation.</title>
        <authorList>
            <consortium name="The Broad Institute Genomics Platform"/>
            <consortium name="The Broad Institute Genome Sequencing Center for Infectious Disease"/>
            <person name="Wu L."/>
            <person name="Ma J."/>
        </authorList>
    </citation>
    <scope>NUCLEOTIDE SEQUENCE [LARGE SCALE GENOMIC DNA]</scope>
    <source>
        <strain evidence="2">JCM 17337</strain>
    </source>
</reference>
<accession>A0ABP7GH27</accession>
<protein>
    <submittedName>
        <fullName evidence="1">Uncharacterized protein</fullName>
    </submittedName>
</protein>
<proteinExistence type="predicted"/>
<comment type="caution">
    <text evidence="1">The sequence shown here is derived from an EMBL/GenBank/DDBJ whole genome shotgun (WGS) entry which is preliminary data.</text>
</comment>
<gene>
    <name evidence="1" type="ORF">GCM10022423_15490</name>
</gene>
<dbReference type="RefSeq" id="WP_345142529.1">
    <property type="nucleotide sequence ID" value="NZ_BAABDU010000003.1"/>
</dbReference>
<keyword evidence="2" id="KW-1185">Reference proteome</keyword>
<organism evidence="1 2">
    <name type="scientific">Flavobacterium ginsengiterrae</name>
    <dbReference type="NCBI Taxonomy" id="871695"/>
    <lineage>
        <taxon>Bacteria</taxon>
        <taxon>Pseudomonadati</taxon>
        <taxon>Bacteroidota</taxon>
        <taxon>Flavobacteriia</taxon>
        <taxon>Flavobacteriales</taxon>
        <taxon>Flavobacteriaceae</taxon>
        <taxon>Flavobacterium</taxon>
    </lineage>
</organism>
<sequence length="57" mass="6736">MNESIFKLLQSDKMNKWLPKDKDAHNKVALGYYFGFFFANGYEKEKRARAVLVAQDY</sequence>
<dbReference type="EMBL" id="BAABDU010000003">
    <property type="protein sequence ID" value="GAA3764329.1"/>
    <property type="molecule type" value="Genomic_DNA"/>
</dbReference>
<dbReference type="Proteomes" id="UP001500748">
    <property type="component" value="Unassembled WGS sequence"/>
</dbReference>
<evidence type="ECO:0000313" key="1">
    <source>
        <dbReference type="EMBL" id="GAA3764329.1"/>
    </source>
</evidence>
<name>A0ABP7GH27_9FLAO</name>